<reference evidence="3 4" key="1">
    <citation type="submission" date="2009-08" db="EMBL/GenBank/DDBJ databases">
        <title>The Genome Sequence of Spizellomyces punctatus strain DAOM BR117.</title>
        <authorList>
            <consortium name="The Broad Institute Genome Sequencing Platform"/>
            <person name="Russ C."/>
            <person name="Cuomo C."/>
            <person name="Shea T."/>
            <person name="Young S.K."/>
            <person name="Zeng Q."/>
            <person name="Koehrsen M."/>
            <person name="Haas B."/>
            <person name="Borodovsky M."/>
            <person name="Guigo R."/>
            <person name="Alvarado L."/>
            <person name="Berlin A."/>
            <person name="Bochicchio J."/>
            <person name="Borenstein D."/>
            <person name="Chapman S."/>
            <person name="Chen Z."/>
            <person name="Engels R."/>
            <person name="Freedman E."/>
            <person name="Gellesch M."/>
            <person name="Goldberg J."/>
            <person name="Griggs A."/>
            <person name="Gujja S."/>
            <person name="Heiman D."/>
            <person name="Hepburn T."/>
            <person name="Howarth C."/>
            <person name="Jen D."/>
            <person name="Larson L."/>
            <person name="Lewis B."/>
            <person name="Mehta T."/>
            <person name="Park D."/>
            <person name="Pearson M."/>
            <person name="Roberts A."/>
            <person name="Saif S."/>
            <person name="Shenoy N."/>
            <person name="Sisk P."/>
            <person name="Stolte C."/>
            <person name="Sykes S."/>
            <person name="Thomson T."/>
            <person name="Walk T."/>
            <person name="White J."/>
            <person name="Yandava C."/>
            <person name="Burger G."/>
            <person name="Gray M.W."/>
            <person name="Holland P.W.H."/>
            <person name="King N."/>
            <person name="Lang F.B.F."/>
            <person name="Roger A.J."/>
            <person name="Ruiz-Trillo I."/>
            <person name="Lander E."/>
            <person name="Nusbaum C."/>
        </authorList>
    </citation>
    <scope>NUCLEOTIDE SEQUENCE [LARGE SCALE GENOMIC DNA]</scope>
    <source>
        <strain evidence="3 4">DAOM BR117</strain>
    </source>
</reference>
<feature type="compositionally biased region" description="Low complexity" evidence="2">
    <location>
        <begin position="945"/>
        <end position="961"/>
    </location>
</feature>
<protein>
    <submittedName>
        <fullName evidence="3">Uncharacterized protein</fullName>
    </submittedName>
</protein>
<dbReference type="EMBL" id="KQ257450">
    <property type="protein sequence ID" value="KND04925.1"/>
    <property type="molecule type" value="Genomic_DNA"/>
</dbReference>
<feature type="compositionally biased region" description="Basic and acidic residues" evidence="2">
    <location>
        <begin position="263"/>
        <end position="278"/>
    </location>
</feature>
<gene>
    <name evidence="3" type="ORF">SPPG_00616</name>
</gene>
<dbReference type="GeneID" id="27684334"/>
<keyword evidence="1" id="KW-0175">Coiled coil</keyword>
<dbReference type="InParanoid" id="A0A0L0HVJ0"/>
<feature type="compositionally biased region" description="Polar residues" evidence="2">
    <location>
        <begin position="918"/>
        <end position="944"/>
    </location>
</feature>
<feature type="region of interest" description="Disordered" evidence="2">
    <location>
        <begin position="1"/>
        <end position="156"/>
    </location>
</feature>
<feature type="compositionally biased region" description="Basic and acidic residues" evidence="2">
    <location>
        <begin position="536"/>
        <end position="545"/>
    </location>
</feature>
<sequence>MEDRRRPSYKEFLQRFRHDPPEAPNRRRQLVPRSRNDHRHEAYSGGDAATKKAHSRPVITKSRIPTAAFRQQDTKNKRNPSVTTTNRPKPPAKVAHHASQTVAKPVNAVHDGLAKPVRPDEEGSLRPLSMEWSSHTSSPWSSSLNSTTSSDIAEDDHIGQRRWEWSSESAQGDTVHSDWDTTSDITALRSKYFWETMSEKNVEMLGRRLEMEEKENMEDLLNTGTKKPLSIPLNCSATLNPEEILNSLRQRYRIDNSHSGCGADRERTNKTADKDRVTGKHPCNVSGESVGRERQSELRPKSIPLDLDESCKREQLQLGEPDEILNSIRRRYGLDPPPLPTTGNEREGAPMRIGHSSISSHHEQVISRGAAEIGPNLLRDETVERVSILTPIQSDDVRCLKEQELSSHHNGYAHGLPETIDGYGLPMANTPDTTPESLSHLRLSAPSHCNQVLSPSTLIQPPVHLQKPTFCARTQLGEVDSNREFRGSTGTVADVSTLVMDTDLVDPSGSSDPPLQPLELMPTNQSLPHVASQGRKPRDERNPRMERMERIFSVTQVMMASQEEANIGLPDMQVQPAAVAAFQTTLAILTLPLSIPCRIDGLCQNVQSTKHSAQVNIDDVAGTGTIHIMEENDGLLDGSDQNRDATPDGKEAHRLQESELASEQCTTFEEKQVPSSSLSDQETESGQFSRAQAVDDDERAKNLDSRDSHMQPERSPAFIRGIDPGWTPQAGLESCCNPDFPAAVLNDVERSEPSIETGDGKGFTGCGASSSEGSIFKQVTDTLMSQGHGSDLNERPTQMEGAALVQQSVERPIPAPGLNHHAFVLSERDNVPANDASTVRVVLEDQDIDGAIVGNATDEESHHGPKPLITPVCVDTQDATEPLLLGLQKEDEDAVNAAILSADLVTPAGIVTSLDAPQESSDGPNKDTSVVSPTQSPPITRSSVTTQTINSASASASTQTSPIVSARSSRAAQTNSSETVQMGDAATQTELELLNASNADATISVIEGPPIDVMDFSDESDEILAILTRRLHSLNQELVRVDAEISELEVEGAVG</sequence>
<feature type="compositionally biased region" description="Basic and acidic residues" evidence="2">
    <location>
        <begin position="640"/>
        <end position="657"/>
    </location>
</feature>
<evidence type="ECO:0000256" key="1">
    <source>
        <dbReference type="SAM" id="Coils"/>
    </source>
</evidence>
<feature type="region of interest" description="Disordered" evidence="2">
    <location>
        <begin position="258"/>
        <end position="297"/>
    </location>
</feature>
<organism evidence="3 4">
    <name type="scientific">Spizellomyces punctatus (strain DAOM BR117)</name>
    <dbReference type="NCBI Taxonomy" id="645134"/>
    <lineage>
        <taxon>Eukaryota</taxon>
        <taxon>Fungi</taxon>
        <taxon>Fungi incertae sedis</taxon>
        <taxon>Chytridiomycota</taxon>
        <taxon>Chytridiomycota incertae sedis</taxon>
        <taxon>Chytridiomycetes</taxon>
        <taxon>Spizellomycetales</taxon>
        <taxon>Spizellomycetaceae</taxon>
        <taxon>Spizellomyces</taxon>
    </lineage>
</organism>
<feature type="compositionally biased region" description="Polar residues" evidence="2">
    <location>
        <begin position="659"/>
        <end position="690"/>
    </location>
</feature>
<dbReference type="Proteomes" id="UP000053201">
    <property type="component" value="Unassembled WGS sequence"/>
</dbReference>
<evidence type="ECO:0000256" key="2">
    <source>
        <dbReference type="SAM" id="MobiDB-lite"/>
    </source>
</evidence>
<name>A0A0L0HVJ0_SPIPD</name>
<dbReference type="RefSeq" id="XP_016612964.1">
    <property type="nucleotide sequence ID" value="XM_016748945.1"/>
</dbReference>
<feature type="coiled-coil region" evidence="1">
    <location>
        <begin position="1024"/>
        <end position="1051"/>
    </location>
</feature>
<dbReference type="AlphaFoldDB" id="A0A0L0HVJ0"/>
<feature type="region of interest" description="Disordered" evidence="2">
    <location>
        <begin position="914"/>
        <end position="981"/>
    </location>
</feature>
<dbReference type="OrthoDB" id="10324761at2759"/>
<proteinExistence type="predicted"/>
<evidence type="ECO:0000313" key="4">
    <source>
        <dbReference type="Proteomes" id="UP000053201"/>
    </source>
</evidence>
<feature type="compositionally biased region" description="Polar residues" evidence="2">
    <location>
        <begin position="962"/>
        <end position="981"/>
    </location>
</feature>
<feature type="region of interest" description="Disordered" evidence="2">
    <location>
        <begin position="504"/>
        <end position="545"/>
    </location>
</feature>
<evidence type="ECO:0000313" key="3">
    <source>
        <dbReference type="EMBL" id="KND04925.1"/>
    </source>
</evidence>
<feature type="compositionally biased region" description="Low complexity" evidence="2">
    <location>
        <begin position="133"/>
        <end position="150"/>
    </location>
</feature>
<feature type="compositionally biased region" description="Basic and acidic residues" evidence="2">
    <location>
        <begin position="1"/>
        <end position="25"/>
    </location>
</feature>
<feature type="compositionally biased region" description="Basic and acidic residues" evidence="2">
    <location>
        <begin position="698"/>
        <end position="712"/>
    </location>
</feature>
<dbReference type="VEuPathDB" id="FungiDB:SPPG_00616"/>
<keyword evidence="4" id="KW-1185">Reference proteome</keyword>
<feature type="region of interest" description="Disordered" evidence="2">
    <location>
        <begin position="632"/>
        <end position="715"/>
    </location>
</feature>
<accession>A0A0L0HVJ0</accession>